<evidence type="ECO:0000256" key="1">
    <source>
        <dbReference type="SAM" id="MobiDB-lite"/>
    </source>
</evidence>
<dbReference type="AlphaFoldDB" id="A0A3P3ZBY7"/>
<organism evidence="2 3">
    <name type="scientific">Leishmania braziliensis MHOM/BR/75/M2904</name>
    <dbReference type="NCBI Taxonomy" id="420245"/>
    <lineage>
        <taxon>Eukaryota</taxon>
        <taxon>Discoba</taxon>
        <taxon>Euglenozoa</taxon>
        <taxon>Kinetoplastea</taxon>
        <taxon>Metakinetoplastina</taxon>
        <taxon>Trypanosomatida</taxon>
        <taxon>Trypanosomatidae</taxon>
        <taxon>Leishmaniinae</taxon>
        <taxon>Leishmania</taxon>
        <taxon>Leishmania braziliensis species complex</taxon>
    </lineage>
</organism>
<dbReference type="KEGG" id="lbz:LBRM_29_1890"/>
<protein>
    <submittedName>
        <fullName evidence="2">Hypothetical_protein</fullName>
    </submittedName>
</protein>
<dbReference type="RefSeq" id="XP_001566533.1">
    <property type="nucleotide sequence ID" value="XM_001566483.1"/>
</dbReference>
<evidence type="ECO:0000313" key="2">
    <source>
        <dbReference type="EMBL" id="SYZ67723.1"/>
    </source>
</evidence>
<dbReference type="VEuPathDB" id="TriTrypDB:LbrM.29.1890"/>
<feature type="region of interest" description="Disordered" evidence="1">
    <location>
        <begin position="214"/>
        <end position="246"/>
    </location>
</feature>
<accession>A0A3P3ZBY7</accession>
<feature type="region of interest" description="Disordered" evidence="1">
    <location>
        <begin position="142"/>
        <end position="165"/>
    </location>
</feature>
<evidence type="ECO:0000313" key="3">
    <source>
        <dbReference type="Proteomes" id="UP000319462"/>
    </source>
</evidence>
<sequence length="274" mass="29871">MNSTAVARASPDIQSLHISFQDVRLEVEMLHQPHFTVEATQPWSCEEVSLSLTRAVTLHRPEEQARQRRIPLGAYKAGTVHIITEGQPSGPAAYDTSVASDGMRHSTDAAVLSIPLYVAHASYRRPNLYKEHLSLCIVEGTQHPSTLSRPQRRGGGRRHSHSGVLEGRAHKLTRVLFIDIAALTPDPRASLRCTSTGEISAPAALYFRWAPASSSSSTSASTKDSHRLQGRHPPGHGARDGSQQRHRRVVLLPPTAAGKTFELVSISVKRGLGE</sequence>
<name>A0A3P3ZBY7_LEIBR</name>
<proteinExistence type="predicted"/>
<gene>
    <name evidence="2" type="ORF">LBRM2904_29.2070</name>
</gene>
<reference evidence="2 3" key="1">
    <citation type="submission" date="2018-09" db="EMBL/GenBank/DDBJ databases">
        <authorList>
            <person name="Peiro R."/>
            <person name="Begona"/>
            <person name="Cbmso G."/>
            <person name="Lopez M."/>
            <person name="Gonzalez S."/>
        </authorList>
    </citation>
    <scope>NUCLEOTIDE SEQUENCE [LARGE SCALE GENOMIC DNA]</scope>
</reference>
<feature type="compositionally biased region" description="Basic residues" evidence="1">
    <location>
        <begin position="150"/>
        <end position="161"/>
    </location>
</feature>
<dbReference type="EMBL" id="LS997628">
    <property type="protein sequence ID" value="SYZ67723.1"/>
    <property type="molecule type" value="Genomic_DNA"/>
</dbReference>
<dbReference type="Proteomes" id="UP000319462">
    <property type="component" value="Chromosome 29"/>
</dbReference>